<reference evidence="2" key="1">
    <citation type="journal article" date="2023" name="Commun. Biol.">
        <title>Genome analysis of Parmales, the sister group of diatoms, reveals the evolutionary specialization of diatoms from phago-mixotrophs to photoautotrophs.</title>
        <authorList>
            <person name="Ban H."/>
            <person name="Sato S."/>
            <person name="Yoshikawa S."/>
            <person name="Yamada K."/>
            <person name="Nakamura Y."/>
            <person name="Ichinomiya M."/>
            <person name="Sato N."/>
            <person name="Blanc-Mathieu R."/>
            <person name="Endo H."/>
            <person name="Kuwata A."/>
            <person name="Ogata H."/>
        </authorList>
    </citation>
    <scope>NUCLEOTIDE SEQUENCE [LARGE SCALE GENOMIC DNA]</scope>
</reference>
<proteinExistence type="predicted"/>
<dbReference type="OrthoDB" id="10370577at2759"/>
<dbReference type="SUPFAM" id="SSF46565">
    <property type="entry name" value="Chaperone J-domain"/>
    <property type="match status" value="1"/>
</dbReference>
<protein>
    <recommendedName>
        <fullName evidence="3">J domain-containing protein</fullName>
    </recommendedName>
</protein>
<dbReference type="InterPro" id="IPR036869">
    <property type="entry name" value="J_dom_sf"/>
</dbReference>
<evidence type="ECO:0000313" key="1">
    <source>
        <dbReference type="EMBL" id="GMI20174.1"/>
    </source>
</evidence>
<keyword evidence="2" id="KW-1185">Reference proteome</keyword>
<gene>
    <name evidence="1" type="ORF">TrCOL_g4999</name>
</gene>
<dbReference type="EMBL" id="BRYA01000506">
    <property type="protein sequence ID" value="GMI20174.1"/>
    <property type="molecule type" value="Genomic_DNA"/>
</dbReference>
<evidence type="ECO:0008006" key="3">
    <source>
        <dbReference type="Google" id="ProtNLM"/>
    </source>
</evidence>
<name>A0A9W7FW34_9STRA</name>
<dbReference type="AlphaFoldDB" id="A0A9W7FW34"/>
<sequence>MLYESLGEAIEHVTFPSPSSLNTASPLLLQSAWAKQALTGVSETFVTVDDDESEAVVRSLFEEGRDWREGEIERMEVEFEEWKSKISSASYVDSQVADALAFFDIASSPVTPSIIRKKFNALAKLHHPDKGGKTSDFLTLRKHLKTLVERYE</sequence>
<comment type="caution">
    <text evidence="1">The sequence shown here is derived from an EMBL/GenBank/DDBJ whole genome shotgun (WGS) entry which is preliminary data.</text>
</comment>
<dbReference type="Proteomes" id="UP001165065">
    <property type="component" value="Unassembled WGS sequence"/>
</dbReference>
<accession>A0A9W7FW34</accession>
<dbReference type="Gene3D" id="1.10.287.110">
    <property type="entry name" value="DnaJ domain"/>
    <property type="match status" value="1"/>
</dbReference>
<organism evidence="1 2">
    <name type="scientific">Triparma columacea</name>
    <dbReference type="NCBI Taxonomy" id="722753"/>
    <lineage>
        <taxon>Eukaryota</taxon>
        <taxon>Sar</taxon>
        <taxon>Stramenopiles</taxon>
        <taxon>Ochrophyta</taxon>
        <taxon>Bolidophyceae</taxon>
        <taxon>Parmales</taxon>
        <taxon>Triparmaceae</taxon>
        <taxon>Triparma</taxon>
    </lineage>
</organism>
<evidence type="ECO:0000313" key="2">
    <source>
        <dbReference type="Proteomes" id="UP001165065"/>
    </source>
</evidence>